<evidence type="ECO:0000313" key="2">
    <source>
        <dbReference type="EMBL" id="KDP42836.1"/>
    </source>
</evidence>
<evidence type="ECO:0000256" key="1">
    <source>
        <dbReference type="SAM" id="MobiDB-lite"/>
    </source>
</evidence>
<name>A0A067L302_JATCU</name>
<dbReference type="EMBL" id="KK914286">
    <property type="protein sequence ID" value="KDP42836.1"/>
    <property type="molecule type" value="Genomic_DNA"/>
</dbReference>
<feature type="region of interest" description="Disordered" evidence="1">
    <location>
        <begin position="172"/>
        <end position="191"/>
    </location>
</feature>
<dbReference type="STRING" id="180498.A0A067L302"/>
<dbReference type="AlphaFoldDB" id="A0A067L302"/>
<protein>
    <submittedName>
        <fullName evidence="2">Uncharacterized protein</fullName>
    </submittedName>
</protein>
<gene>
    <name evidence="2" type="ORF">JCGZ_23778</name>
</gene>
<dbReference type="OrthoDB" id="118550at2759"/>
<dbReference type="Proteomes" id="UP000027138">
    <property type="component" value="Unassembled WGS sequence"/>
</dbReference>
<keyword evidence="3" id="KW-1185">Reference proteome</keyword>
<sequence>MKMEKIASICGHPNASSFRGSQSDQKPVIPASSLSLKSVLLDDWWLLKSENKGIAVAGFALSDEGPQVTVNSEVDQTVKNHKKAKTYQMHKELTRSTGVVTRSRYRSKNMSSKQEENLQSKSPVQCRNFRNKPEKCLSSNFSLEGEVTDQILTPAANKKLSEGASINLKASSGTVRRSGRPNIRKNYTGMN</sequence>
<proteinExistence type="predicted"/>
<reference evidence="2 3" key="1">
    <citation type="journal article" date="2014" name="PLoS ONE">
        <title>Global Analysis of Gene Expression Profiles in Physic Nut (Jatropha curcas L.) Seedlings Exposed to Salt Stress.</title>
        <authorList>
            <person name="Zhang L."/>
            <person name="Zhang C."/>
            <person name="Wu P."/>
            <person name="Chen Y."/>
            <person name="Li M."/>
            <person name="Jiang H."/>
            <person name="Wu G."/>
        </authorList>
    </citation>
    <scope>NUCLEOTIDE SEQUENCE [LARGE SCALE GENOMIC DNA]</scope>
    <source>
        <strain evidence="3">cv. GZQX0401</strain>
        <tissue evidence="2">Young leaves</tissue>
    </source>
</reference>
<evidence type="ECO:0000313" key="3">
    <source>
        <dbReference type="Proteomes" id="UP000027138"/>
    </source>
</evidence>
<accession>A0A067L302</accession>
<organism evidence="2 3">
    <name type="scientific">Jatropha curcas</name>
    <name type="common">Barbados nut</name>
    <dbReference type="NCBI Taxonomy" id="180498"/>
    <lineage>
        <taxon>Eukaryota</taxon>
        <taxon>Viridiplantae</taxon>
        <taxon>Streptophyta</taxon>
        <taxon>Embryophyta</taxon>
        <taxon>Tracheophyta</taxon>
        <taxon>Spermatophyta</taxon>
        <taxon>Magnoliopsida</taxon>
        <taxon>eudicotyledons</taxon>
        <taxon>Gunneridae</taxon>
        <taxon>Pentapetalae</taxon>
        <taxon>rosids</taxon>
        <taxon>fabids</taxon>
        <taxon>Malpighiales</taxon>
        <taxon>Euphorbiaceae</taxon>
        <taxon>Crotonoideae</taxon>
        <taxon>Jatropheae</taxon>
        <taxon>Jatropha</taxon>
    </lineage>
</organism>